<evidence type="ECO:0000313" key="2">
    <source>
        <dbReference type="Proteomes" id="UP000735302"/>
    </source>
</evidence>
<protein>
    <submittedName>
        <fullName evidence="1">Uncharacterized protein</fullName>
    </submittedName>
</protein>
<dbReference type="EMBL" id="BLXT01002328">
    <property type="protein sequence ID" value="GFN93285.1"/>
    <property type="molecule type" value="Genomic_DNA"/>
</dbReference>
<accession>A0AAV3ZBI5</accession>
<gene>
    <name evidence="1" type="ORF">PoB_001979100</name>
</gene>
<organism evidence="1 2">
    <name type="scientific">Plakobranchus ocellatus</name>
    <dbReference type="NCBI Taxonomy" id="259542"/>
    <lineage>
        <taxon>Eukaryota</taxon>
        <taxon>Metazoa</taxon>
        <taxon>Spiralia</taxon>
        <taxon>Lophotrochozoa</taxon>
        <taxon>Mollusca</taxon>
        <taxon>Gastropoda</taxon>
        <taxon>Heterobranchia</taxon>
        <taxon>Euthyneura</taxon>
        <taxon>Panpulmonata</taxon>
        <taxon>Sacoglossa</taxon>
        <taxon>Placobranchoidea</taxon>
        <taxon>Plakobranchidae</taxon>
        <taxon>Plakobranchus</taxon>
    </lineage>
</organism>
<sequence>MADSPLCKSLDSRGARHMRWVAESITDLSVSSRFGRQSRQAHYLSSRACPCSQGWRSGMASQIITGLSVSSRFGRQSWQAHYLSSHPCLCSRGWTSSFSFSSRAGYQSG</sequence>
<proteinExistence type="predicted"/>
<dbReference type="Proteomes" id="UP000735302">
    <property type="component" value="Unassembled WGS sequence"/>
</dbReference>
<reference evidence="1 2" key="1">
    <citation type="journal article" date="2021" name="Elife">
        <title>Chloroplast acquisition without the gene transfer in kleptoplastic sea slugs, Plakobranchus ocellatus.</title>
        <authorList>
            <person name="Maeda T."/>
            <person name="Takahashi S."/>
            <person name="Yoshida T."/>
            <person name="Shimamura S."/>
            <person name="Takaki Y."/>
            <person name="Nagai Y."/>
            <person name="Toyoda A."/>
            <person name="Suzuki Y."/>
            <person name="Arimoto A."/>
            <person name="Ishii H."/>
            <person name="Satoh N."/>
            <person name="Nishiyama T."/>
            <person name="Hasebe M."/>
            <person name="Maruyama T."/>
            <person name="Minagawa J."/>
            <person name="Obokata J."/>
            <person name="Shigenobu S."/>
        </authorList>
    </citation>
    <scope>NUCLEOTIDE SEQUENCE [LARGE SCALE GENOMIC DNA]</scope>
</reference>
<comment type="caution">
    <text evidence="1">The sequence shown here is derived from an EMBL/GenBank/DDBJ whole genome shotgun (WGS) entry which is preliminary data.</text>
</comment>
<evidence type="ECO:0000313" key="1">
    <source>
        <dbReference type="EMBL" id="GFN93285.1"/>
    </source>
</evidence>
<dbReference type="AlphaFoldDB" id="A0AAV3ZBI5"/>
<keyword evidence="2" id="KW-1185">Reference proteome</keyword>
<name>A0AAV3ZBI5_9GAST</name>